<dbReference type="AlphaFoldDB" id="A0A1I0AMR2"/>
<feature type="region of interest" description="Disordered" evidence="1">
    <location>
        <begin position="47"/>
        <end position="67"/>
    </location>
</feature>
<accession>A0A1I0AMR2</accession>
<name>A0A1I0AMR2_9EURY</name>
<sequence length="137" mass="14090">MGVEDVIKEVSSELERLVSTKTVVGDAVVAGDKTIIPVTKVSFGFGSGGGEGTKEGAETGFGGGGGGGAKIEPVAFIVIEEEGVRLLTLSGKSDIGKLIEAVPEVFEKIKSAKGKMKKSEGKEHGSKVDVPEDVDKE</sequence>
<dbReference type="PIRSF" id="PIRSF021377">
    <property type="entry name" value="YtfJ"/>
    <property type="match status" value="1"/>
</dbReference>
<keyword evidence="3" id="KW-1185">Reference proteome</keyword>
<feature type="compositionally biased region" description="Basic and acidic residues" evidence="1">
    <location>
        <begin position="117"/>
        <end position="137"/>
    </location>
</feature>
<dbReference type="PANTHER" id="PTHR39162">
    <property type="entry name" value="GLL3345 PROTEIN"/>
    <property type="match status" value="1"/>
</dbReference>
<evidence type="ECO:0000313" key="3">
    <source>
        <dbReference type="Proteomes" id="UP000243338"/>
    </source>
</evidence>
<dbReference type="Proteomes" id="UP000243338">
    <property type="component" value="Unassembled WGS sequence"/>
</dbReference>
<evidence type="ECO:0000313" key="2">
    <source>
        <dbReference type="EMBL" id="SES95555.1"/>
    </source>
</evidence>
<organism evidence="2 3">
    <name type="scientific">Methanococcoides vulcani</name>
    <dbReference type="NCBI Taxonomy" id="1353158"/>
    <lineage>
        <taxon>Archaea</taxon>
        <taxon>Methanobacteriati</taxon>
        <taxon>Methanobacteriota</taxon>
        <taxon>Stenosarchaea group</taxon>
        <taxon>Methanomicrobia</taxon>
        <taxon>Methanosarcinales</taxon>
        <taxon>Methanosarcinaceae</taxon>
        <taxon>Methanococcoides</taxon>
    </lineage>
</organism>
<protein>
    <submittedName>
        <fullName evidence="2">Sporulation protein YtfJ</fullName>
    </submittedName>
</protein>
<dbReference type="EMBL" id="FOHQ01000005">
    <property type="protein sequence ID" value="SES95555.1"/>
    <property type="molecule type" value="Genomic_DNA"/>
</dbReference>
<dbReference type="Pfam" id="PF09579">
    <property type="entry name" value="Spore_YtfJ"/>
    <property type="match status" value="1"/>
</dbReference>
<reference evidence="3" key="1">
    <citation type="submission" date="2016-10" db="EMBL/GenBank/DDBJ databases">
        <authorList>
            <person name="Varghese N."/>
            <person name="Submissions S."/>
        </authorList>
    </citation>
    <scope>NUCLEOTIDE SEQUENCE [LARGE SCALE GENOMIC DNA]</scope>
    <source>
        <strain evidence="3">SLH 33</strain>
    </source>
</reference>
<dbReference type="OrthoDB" id="137775at2157"/>
<dbReference type="STRING" id="1353158.SAMN04488587_1704"/>
<dbReference type="PANTHER" id="PTHR39162:SF1">
    <property type="entry name" value="SPORULATION PROTEIN YTFJ"/>
    <property type="match status" value="1"/>
</dbReference>
<proteinExistence type="predicted"/>
<gene>
    <name evidence="2" type="ORF">SAMN04488587_1704</name>
</gene>
<feature type="region of interest" description="Disordered" evidence="1">
    <location>
        <begin position="112"/>
        <end position="137"/>
    </location>
</feature>
<evidence type="ECO:0000256" key="1">
    <source>
        <dbReference type="SAM" id="MobiDB-lite"/>
    </source>
</evidence>
<dbReference type="InterPro" id="IPR014229">
    <property type="entry name" value="Spore_YtfJ"/>
</dbReference>